<keyword evidence="2" id="KW-0119">Carbohydrate metabolism</keyword>
<keyword evidence="1" id="KW-0378">Hydrolase</keyword>
<dbReference type="InterPro" id="IPR017853">
    <property type="entry name" value="GH"/>
</dbReference>
<evidence type="ECO:0000256" key="1">
    <source>
        <dbReference type="ARBA" id="ARBA00022801"/>
    </source>
</evidence>
<evidence type="ECO:0000259" key="5">
    <source>
        <dbReference type="Pfam" id="PF00331"/>
    </source>
</evidence>
<sequence>MKVIMPRPRAMFCLGTVLALALTTAAHAQTLVPEQKPVPKEYFGMHIHKLVRPHRDGTRTVIPQIGLGAWRLSDGAKWSDFNPSQSLWNFGLLDLYANIAAQHGWSVHLNIGVTPRWASSRPSELGEWGYGTAAEPADMETWKSYVRELATRFKGRIHAYEIWNEPKYSDLERTVANDGRALGSYTGTSAKMVEMTKLAYLIIKSASPGAIVVSPSPTGYTDDRVNLFLARGGGKFVDAMAFHFYPRSPERDLLPRVAMIRKAMKDYGVGNLPLWNTESGFIISGLEPIDPAQFPDTRIFTPAEAAPVVARSLILGWAAGLSRYYFYAWDDGKYGLTSDWTTGEPNLAGQAFEQTRRWLQGSVLKSCVGKSDIWNCEIQRAEPFLQGRIVWTTDASANLVLRPEWEITKVETLAGDVMPAGSSVKLTESPMLLIRAGE</sequence>
<gene>
    <name evidence="6" type="ORF">ACFPTN_04855</name>
</gene>
<dbReference type="InterPro" id="IPR051923">
    <property type="entry name" value="Glycosyl_Hydrolase_39"/>
</dbReference>
<evidence type="ECO:0000256" key="4">
    <source>
        <dbReference type="SAM" id="SignalP"/>
    </source>
</evidence>
<protein>
    <submittedName>
        <fullName evidence="6">Endo-1,4-beta-xylanase</fullName>
    </submittedName>
</protein>
<comment type="caution">
    <text evidence="6">The sequence shown here is derived from an EMBL/GenBank/DDBJ whole genome shotgun (WGS) entry which is preliminary data.</text>
</comment>
<dbReference type="Gene3D" id="3.20.20.80">
    <property type="entry name" value="Glycosidases"/>
    <property type="match status" value="1"/>
</dbReference>
<feature type="chain" id="PRO_5045378284" evidence="4">
    <location>
        <begin position="29"/>
        <end position="438"/>
    </location>
</feature>
<evidence type="ECO:0000256" key="3">
    <source>
        <dbReference type="ARBA" id="ARBA00023326"/>
    </source>
</evidence>
<dbReference type="RefSeq" id="WP_385961070.1">
    <property type="nucleotide sequence ID" value="NZ_JBHSOG010000014.1"/>
</dbReference>
<evidence type="ECO:0000256" key="2">
    <source>
        <dbReference type="ARBA" id="ARBA00023277"/>
    </source>
</evidence>
<dbReference type="PANTHER" id="PTHR12631">
    <property type="entry name" value="ALPHA-L-IDURONIDASE"/>
    <property type="match status" value="1"/>
</dbReference>
<keyword evidence="7" id="KW-1185">Reference proteome</keyword>
<feature type="domain" description="GH10" evidence="5">
    <location>
        <begin position="76"/>
        <end position="166"/>
    </location>
</feature>
<dbReference type="PANTHER" id="PTHR12631:SF10">
    <property type="entry name" value="BETA-XYLOSIDASE-LIKE PROTEIN-RELATED"/>
    <property type="match status" value="1"/>
</dbReference>
<feature type="signal peptide" evidence="4">
    <location>
        <begin position="1"/>
        <end position="28"/>
    </location>
</feature>
<dbReference type="Proteomes" id="UP001595974">
    <property type="component" value="Unassembled WGS sequence"/>
</dbReference>
<keyword evidence="3" id="KW-0624">Polysaccharide degradation</keyword>
<accession>A0ABW1ANJ6</accession>
<keyword evidence="4" id="KW-0732">Signal</keyword>
<evidence type="ECO:0000313" key="6">
    <source>
        <dbReference type="EMBL" id="MFC5768693.1"/>
    </source>
</evidence>
<dbReference type="SUPFAM" id="SSF51445">
    <property type="entry name" value="(Trans)glycosidases"/>
    <property type="match status" value="1"/>
</dbReference>
<dbReference type="InterPro" id="IPR001000">
    <property type="entry name" value="GH10_dom"/>
</dbReference>
<organism evidence="6 7">
    <name type="scientific">Thauera sinica</name>
    <dbReference type="NCBI Taxonomy" id="2665146"/>
    <lineage>
        <taxon>Bacteria</taxon>
        <taxon>Pseudomonadati</taxon>
        <taxon>Pseudomonadota</taxon>
        <taxon>Betaproteobacteria</taxon>
        <taxon>Rhodocyclales</taxon>
        <taxon>Zoogloeaceae</taxon>
        <taxon>Thauera</taxon>
    </lineage>
</organism>
<proteinExistence type="predicted"/>
<evidence type="ECO:0000313" key="7">
    <source>
        <dbReference type="Proteomes" id="UP001595974"/>
    </source>
</evidence>
<dbReference type="Pfam" id="PF00331">
    <property type="entry name" value="Glyco_hydro_10"/>
    <property type="match status" value="1"/>
</dbReference>
<name>A0ABW1ANJ6_9RHOO</name>
<dbReference type="EMBL" id="JBHSOG010000014">
    <property type="protein sequence ID" value="MFC5768693.1"/>
    <property type="molecule type" value="Genomic_DNA"/>
</dbReference>
<reference evidence="7" key="1">
    <citation type="journal article" date="2019" name="Int. J. Syst. Evol. Microbiol.">
        <title>The Global Catalogue of Microorganisms (GCM) 10K type strain sequencing project: providing services to taxonomists for standard genome sequencing and annotation.</title>
        <authorList>
            <consortium name="The Broad Institute Genomics Platform"/>
            <consortium name="The Broad Institute Genome Sequencing Center for Infectious Disease"/>
            <person name="Wu L."/>
            <person name="Ma J."/>
        </authorList>
    </citation>
    <scope>NUCLEOTIDE SEQUENCE [LARGE SCALE GENOMIC DNA]</scope>
    <source>
        <strain evidence="7">SHR3</strain>
    </source>
</reference>